<comment type="caution">
    <text evidence="3">The sequence shown here is derived from an EMBL/GenBank/DDBJ whole genome shotgun (WGS) entry which is preliminary data.</text>
</comment>
<dbReference type="InterPro" id="IPR029057">
    <property type="entry name" value="PRTase-like"/>
</dbReference>
<dbReference type="Proteomes" id="UP001261125">
    <property type="component" value="Unassembled WGS sequence"/>
</dbReference>
<dbReference type="PANTHER" id="PTHR47505">
    <property type="entry name" value="DNA UTILIZATION PROTEIN YHGH"/>
    <property type="match status" value="1"/>
</dbReference>
<protein>
    <submittedName>
        <fullName evidence="3">Phosphoribosyltransferase family protein</fullName>
    </submittedName>
</protein>
<dbReference type="Gene3D" id="3.40.50.2020">
    <property type="match status" value="1"/>
</dbReference>
<keyword evidence="3" id="KW-0328">Glycosyltransferase</keyword>
<feature type="domain" description="Phosphoribosyltransferase" evidence="2">
    <location>
        <begin position="166"/>
        <end position="205"/>
    </location>
</feature>
<comment type="similarity">
    <text evidence="1">Belongs to the ComF/GntX family.</text>
</comment>
<evidence type="ECO:0000313" key="4">
    <source>
        <dbReference type="Proteomes" id="UP001261125"/>
    </source>
</evidence>
<reference evidence="3 4" key="1">
    <citation type="submission" date="2023-09" db="EMBL/GenBank/DDBJ databases">
        <title>Microbacterium fusihabitans sp. nov., Microbacterium phycihabitans sp. nov., and Microbacterium cervinum sp. nov., isolated from dried seaweeds of beach.</title>
        <authorList>
            <person name="Lee S.D."/>
        </authorList>
    </citation>
    <scope>NUCLEOTIDE SEQUENCE [LARGE SCALE GENOMIC DNA]</scope>
    <source>
        <strain evidence="3 4">KSW2-29</strain>
    </source>
</reference>
<accession>A0ABU3SI01</accession>
<evidence type="ECO:0000256" key="1">
    <source>
        <dbReference type="ARBA" id="ARBA00008007"/>
    </source>
</evidence>
<dbReference type="Pfam" id="PF00156">
    <property type="entry name" value="Pribosyltran"/>
    <property type="match status" value="1"/>
</dbReference>
<keyword evidence="3" id="KW-0808">Transferase</keyword>
<evidence type="ECO:0000313" key="3">
    <source>
        <dbReference type="EMBL" id="MDU0344386.1"/>
    </source>
</evidence>
<dbReference type="GO" id="GO:0016757">
    <property type="term" value="F:glycosyltransferase activity"/>
    <property type="evidence" value="ECO:0007669"/>
    <property type="project" value="UniProtKB-KW"/>
</dbReference>
<keyword evidence="4" id="KW-1185">Reference proteome</keyword>
<dbReference type="SUPFAM" id="SSF53271">
    <property type="entry name" value="PRTase-like"/>
    <property type="match status" value="1"/>
</dbReference>
<dbReference type="PANTHER" id="PTHR47505:SF1">
    <property type="entry name" value="DNA UTILIZATION PROTEIN YHGH"/>
    <property type="match status" value="1"/>
</dbReference>
<sequence length="221" mass="23596">MDVRFLVTASLRDALTFWLPVACAGCGALDAEVCEGCRRALVPRPVRRVLAPDLTVTSALPFAGPTARVVRALKEEGRTPLARALAPALREVLRGAPPDALITTVPSTRAALRRRGYRPVELILRRAGYRDRRLLRLRRTPLDQRGLDRDARRRNVGGAFVAGPVAGIPVVLVDDVVTTGATLLEGARALREAGAATVVAVTVAHTPRHGGLGGESEVIDT</sequence>
<evidence type="ECO:0000259" key="2">
    <source>
        <dbReference type="Pfam" id="PF00156"/>
    </source>
</evidence>
<gene>
    <name evidence="3" type="ORF">RWH44_01605</name>
</gene>
<dbReference type="InterPro" id="IPR051910">
    <property type="entry name" value="ComF/GntX_DNA_util-trans"/>
</dbReference>
<dbReference type="InterPro" id="IPR000836">
    <property type="entry name" value="PRTase_dom"/>
</dbReference>
<dbReference type="RefSeq" id="WP_316003216.1">
    <property type="nucleotide sequence ID" value="NZ_JAWDIT010000001.1"/>
</dbReference>
<dbReference type="EMBL" id="JAWDIT010000001">
    <property type="protein sequence ID" value="MDU0344386.1"/>
    <property type="molecule type" value="Genomic_DNA"/>
</dbReference>
<name>A0ABU3SI01_9MICO</name>
<proteinExistence type="inferred from homology"/>
<organism evidence="3 4">
    <name type="scientific">Microbacterium phycohabitans</name>
    <dbReference type="NCBI Taxonomy" id="3075993"/>
    <lineage>
        <taxon>Bacteria</taxon>
        <taxon>Bacillati</taxon>
        <taxon>Actinomycetota</taxon>
        <taxon>Actinomycetes</taxon>
        <taxon>Micrococcales</taxon>
        <taxon>Microbacteriaceae</taxon>
        <taxon>Microbacterium</taxon>
    </lineage>
</organism>